<evidence type="ECO:0000256" key="5">
    <source>
        <dbReference type="ARBA" id="ARBA00022989"/>
    </source>
</evidence>
<feature type="transmembrane region" description="Helical" evidence="7">
    <location>
        <begin position="28"/>
        <end position="48"/>
    </location>
</feature>
<dbReference type="Proteomes" id="UP000005317">
    <property type="component" value="Unassembled WGS sequence"/>
</dbReference>
<feature type="transmembrane region" description="Helical" evidence="7">
    <location>
        <begin position="544"/>
        <end position="563"/>
    </location>
</feature>
<dbReference type="InterPro" id="IPR006037">
    <property type="entry name" value="RCK_C"/>
</dbReference>
<keyword evidence="3 7" id="KW-0812">Transmembrane</keyword>
<name>A0A656HAK4_THINJ</name>
<sequence length="606" mass="65172" precursor="true">MTPDNHTIAVLLLTAFALFLFSREKIPLATSCLLILTVLVVGFELFPYESAEGMVEPVDFFYGFGHEALVAVCALMVAGQGLVRTGALEPLGLVLAKLWGKHPALSLLATLLISALLSAFINNTPIVVLLIPILLNVAARTQSSPSGMLMPMGFATLLGGMGTTIGTSTNLLVVSVAAEMGMSRFDMFDFALPALIAGSFGMAFLWLVAPRMLPQQAVNAAHTVNRIYTAHLHIPPGSFADGKPVQEVIDKTDGELRISIIRRSAHEGITPLPDTLIKADDRLLVHDTPECLKRIELLLGAGLHPVDPAFGGHEHVSEGKQQLAEILIHQRSPLLGQTLQTVSFVENYHLVALGIHRDGHLIRSMPDGLGNLTLRLGDILLVQGRSEHINGLKLMEDFFVLAGKTDLPHSKKIPLALLIMFLIILLPALKVMPIAVSSVTGVLLMILARCIDWSDVTHALSIPVIMIVVSSLALGHALSVTGGSEFLAMQFLHVTAGASPPVIISGLLLLMAILTNVVSNNAAAVIGTPIAINIANELQLSPEAFVVAVLFGANMSYMTPMAYKTNLLIMAAGNYRFMDFVRVGLPLTLIMWLAYSVLLPMFYYLP</sequence>
<dbReference type="PANTHER" id="PTHR43652">
    <property type="entry name" value="BASIC AMINO ACID ANTIPORTER YFCC-RELATED"/>
    <property type="match status" value="1"/>
</dbReference>
<evidence type="ECO:0000313" key="9">
    <source>
        <dbReference type="EMBL" id="EIJ33243.1"/>
    </source>
</evidence>
<feature type="transmembrane region" description="Helical" evidence="7">
    <location>
        <begin position="104"/>
        <end position="134"/>
    </location>
</feature>
<evidence type="ECO:0000313" key="10">
    <source>
        <dbReference type="Proteomes" id="UP000005317"/>
    </source>
</evidence>
<dbReference type="PROSITE" id="PS51202">
    <property type="entry name" value="RCK_C"/>
    <property type="match status" value="2"/>
</dbReference>
<accession>A0A656HAK4</accession>
<dbReference type="EMBL" id="JH651384">
    <property type="protein sequence ID" value="EIJ33243.1"/>
    <property type="molecule type" value="Genomic_DNA"/>
</dbReference>
<dbReference type="AlphaFoldDB" id="A0A656HAK4"/>
<dbReference type="OrthoDB" id="9809303at2"/>
<evidence type="ECO:0000256" key="2">
    <source>
        <dbReference type="ARBA" id="ARBA00022448"/>
    </source>
</evidence>
<evidence type="ECO:0000256" key="7">
    <source>
        <dbReference type="SAM" id="Phobius"/>
    </source>
</evidence>
<dbReference type="PANTHER" id="PTHR43652:SF2">
    <property type="entry name" value="BASIC AMINO ACID ANTIPORTER YFCC-RELATED"/>
    <property type="match status" value="1"/>
</dbReference>
<feature type="transmembrane region" description="Helical" evidence="7">
    <location>
        <begin position="154"/>
        <end position="178"/>
    </location>
</feature>
<organism evidence="9 10">
    <name type="scientific">Thiothrix nivea (strain ATCC 35100 / DSM 5205 / JP2)</name>
    <dbReference type="NCBI Taxonomy" id="870187"/>
    <lineage>
        <taxon>Bacteria</taxon>
        <taxon>Pseudomonadati</taxon>
        <taxon>Pseudomonadota</taxon>
        <taxon>Gammaproteobacteria</taxon>
        <taxon>Thiotrichales</taxon>
        <taxon>Thiotrichaceae</taxon>
        <taxon>Thiothrix</taxon>
    </lineage>
</organism>
<protein>
    <submittedName>
        <fullName evidence="9">Citrate transporter</fullName>
    </submittedName>
</protein>
<dbReference type="RefSeq" id="WP_002707197.1">
    <property type="nucleotide sequence ID" value="NZ_JH651384.1"/>
</dbReference>
<keyword evidence="6 7" id="KW-0472">Membrane</keyword>
<dbReference type="GO" id="GO:0008324">
    <property type="term" value="F:monoatomic cation transmembrane transporter activity"/>
    <property type="evidence" value="ECO:0007669"/>
    <property type="project" value="InterPro"/>
</dbReference>
<dbReference type="InterPro" id="IPR036721">
    <property type="entry name" value="RCK_C_sf"/>
</dbReference>
<feature type="transmembrane region" description="Helical" evidence="7">
    <location>
        <begin position="460"/>
        <end position="482"/>
    </location>
</feature>
<dbReference type="InterPro" id="IPR004680">
    <property type="entry name" value="Cit_transptr-like_dom"/>
</dbReference>
<comment type="subcellular location">
    <subcellularLocation>
        <location evidence="1">Membrane</location>
        <topology evidence="1">Multi-pass membrane protein</topology>
    </subcellularLocation>
</comment>
<dbReference type="Pfam" id="PF03600">
    <property type="entry name" value="CitMHS"/>
    <property type="match status" value="1"/>
</dbReference>
<evidence type="ECO:0000256" key="4">
    <source>
        <dbReference type="ARBA" id="ARBA00022737"/>
    </source>
</evidence>
<dbReference type="SUPFAM" id="SSF116726">
    <property type="entry name" value="TrkA C-terminal domain-like"/>
    <property type="match status" value="2"/>
</dbReference>
<feature type="domain" description="RCK C-terminal" evidence="8">
    <location>
        <begin position="215"/>
        <end position="301"/>
    </location>
</feature>
<keyword evidence="10" id="KW-1185">Reference proteome</keyword>
<feature type="transmembrane region" description="Helical" evidence="7">
    <location>
        <begin position="415"/>
        <end position="448"/>
    </location>
</feature>
<dbReference type="GO" id="GO:0005886">
    <property type="term" value="C:plasma membrane"/>
    <property type="evidence" value="ECO:0007669"/>
    <property type="project" value="TreeGrafter"/>
</dbReference>
<reference evidence="10" key="1">
    <citation type="journal article" date="2011" name="Stand. Genomic Sci.">
        <title>Genome sequence of the filamentous, gliding Thiothrix nivea neotype strain (JP2(T)).</title>
        <authorList>
            <person name="Lapidus A."/>
            <person name="Nolan M."/>
            <person name="Lucas S."/>
            <person name="Glavina Del Rio T."/>
            <person name="Tice H."/>
            <person name="Cheng J.F."/>
            <person name="Tapia R."/>
            <person name="Han C."/>
            <person name="Goodwin L."/>
            <person name="Pitluck S."/>
            <person name="Liolios K."/>
            <person name="Pagani I."/>
            <person name="Ivanova N."/>
            <person name="Huntemann M."/>
            <person name="Mavromatis K."/>
            <person name="Mikhailova N."/>
            <person name="Pati A."/>
            <person name="Chen A."/>
            <person name="Palaniappan K."/>
            <person name="Land M."/>
            <person name="Brambilla E.M."/>
            <person name="Rohde M."/>
            <person name="Abt B."/>
            <person name="Verbarg S."/>
            <person name="Goker M."/>
            <person name="Bristow J."/>
            <person name="Eisen J.A."/>
            <person name="Markowitz V."/>
            <person name="Hugenholtz P."/>
            <person name="Kyrpides N.C."/>
            <person name="Klenk H.P."/>
            <person name="Woyke T."/>
        </authorList>
    </citation>
    <scope>NUCLEOTIDE SEQUENCE [LARGE SCALE GENOMIC DNA]</scope>
    <source>
        <strain evidence="10">ATCC 35100 / DSM 5205 / JP2</strain>
    </source>
</reference>
<keyword evidence="4" id="KW-0677">Repeat</keyword>
<evidence type="ECO:0000256" key="6">
    <source>
        <dbReference type="ARBA" id="ARBA00023136"/>
    </source>
</evidence>
<feature type="transmembrane region" description="Helical" evidence="7">
    <location>
        <begin position="190"/>
        <end position="209"/>
    </location>
</feature>
<dbReference type="Pfam" id="PF02080">
    <property type="entry name" value="TrkA_C"/>
    <property type="match status" value="1"/>
</dbReference>
<keyword evidence="2" id="KW-0813">Transport</keyword>
<feature type="transmembrane region" description="Helical" evidence="7">
    <location>
        <begin position="60"/>
        <end position="83"/>
    </location>
</feature>
<proteinExistence type="predicted"/>
<dbReference type="InterPro" id="IPR051679">
    <property type="entry name" value="DASS-Related_Transporters"/>
</dbReference>
<keyword evidence="5 7" id="KW-1133">Transmembrane helix</keyword>
<evidence type="ECO:0000256" key="3">
    <source>
        <dbReference type="ARBA" id="ARBA00022692"/>
    </source>
</evidence>
<feature type="transmembrane region" description="Helical" evidence="7">
    <location>
        <begin position="583"/>
        <end position="605"/>
    </location>
</feature>
<dbReference type="GO" id="GO:0006813">
    <property type="term" value="P:potassium ion transport"/>
    <property type="evidence" value="ECO:0007669"/>
    <property type="project" value="InterPro"/>
</dbReference>
<dbReference type="Gene3D" id="3.30.70.1450">
    <property type="entry name" value="Regulator of K+ conductance, C-terminal domain"/>
    <property type="match status" value="2"/>
</dbReference>
<evidence type="ECO:0000256" key="1">
    <source>
        <dbReference type="ARBA" id="ARBA00004141"/>
    </source>
</evidence>
<feature type="transmembrane region" description="Helical" evidence="7">
    <location>
        <begin position="6"/>
        <end position="21"/>
    </location>
</feature>
<feature type="transmembrane region" description="Helical" evidence="7">
    <location>
        <begin position="502"/>
        <end position="532"/>
    </location>
</feature>
<feature type="domain" description="RCK C-terminal" evidence="8">
    <location>
        <begin position="311"/>
        <end position="398"/>
    </location>
</feature>
<evidence type="ECO:0000259" key="8">
    <source>
        <dbReference type="PROSITE" id="PS51202"/>
    </source>
</evidence>
<gene>
    <name evidence="9" type="ORF">Thini_0605</name>
</gene>